<dbReference type="Proteomes" id="UP000243105">
    <property type="component" value="Unassembled WGS sequence"/>
</dbReference>
<dbReference type="GO" id="GO:0005829">
    <property type="term" value="C:cytosol"/>
    <property type="evidence" value="ECO:0007669"/>
    <property type="project" value="TreeGrafter"/>
</dbReference>
<dbReference type="GO" id="GO:0003677">
    <property type="term" value="F:DNA binding"/>
    <property type="evidence" value="ECO:0007669"/>
    <property type="project" value="UniProtKB-KW"/>
</dbReference>
<evidence type="ECO:0000256" key="3">
    <source>
        <dbReference type="ARBA" id="ARBA00023125"/>
    </source>
</evidence>
<feature type="non-terminal residue" evidence="5">
    <location>
        <position position="1"/>
    </location>
</feature>
<evidence type="ECO:0000313" key="6">
    <source>
        <dbReference type="Proteomes" id="UP000243105"/>
    </source>
</evidence>
<dbReference type="GO" id="GO:0005524">
    <property type="term" value="F:ATP binding"/>
    <property type="evidence" value="ECO:0007669"/>
    <property type="project" value="InterPro"/>
</dbReference>
<dbReference type="InterPro" id="IPR036185">
    <property type="entry name" value="DNA_heli_DnaB-like_N_sf"/>
</dbReference>
<keyword evidence="5" id="KW-0378">Hydrolase</keyword>
<protein>
    <submittedName>
        <fullName evidence="5">DnaB-like helicase N terminal domain-containing protein</fullName>
    </submittedName>
</protein>
<evidence type="ECO:0000313" key="5">
    <source>
        <dbReference type="EMBL" id="CUS98909.1"/>
    </source>
</evidence>
<sequence length="72" mass="8176">PKEIIPKVPPQAPELEVAVLSAMIIDPDCIPNVVEILKPECFYKEEHQIIYKVIVELFSAGKTVDLYILNRN</sequence>
<dbReference type="Gene3D" id="1.10.860.10">
    <property type="entry name" value="DNAb Helicase, Chain A"/>
    <property type="match status" value="1"/>
</dbReference>
<dbReference type="SUPFAM" id="SSF48024">
    <property type="entry name" value="N-terminal domain of DnaB helicase"/>
    <property type="match status" value="1"/>
</dbReference>
<dbReference type="GO" id="GO:0006269">
    <property type="term" value="P:DNA replication, synthesis of primer"/>
    <property type="evidence" value="ECO:0007669"/>
    <property type="project" value="UniProtKB-KW"/>
</dbReference>
<feature type="domain" description="DNA helicase DnaB-like N-terminal" evidence="4">
    <location>
        <begin position="9"/>
        <end position="70"/>
    </location>
</feature>
<dbReference type="PANTHER" id="PTHR30153:SF2">
    <property type="entry name" value="REPLICATIVE DNA HELICASE"/>
    <property type="match status" value="1"/>
</dbReference>
<dbReference type="PANTHER" id="PTHR30153">
    <property type="entry name" value="REPLICATIVE DNA HELICASE DNAB"/>
    <property type="match status" value="1"/>
</dbReference>
<dbReference type="EMBL" id="CZVV01000021">
    <property type="protein sequence ID" value="CUS98909.1"/>
    <property type="molecule type" value="Genomic_DNA"/>
</dbReference>
<dbReference type="Pfam" id="PF00772">
    <property type="entry name" value="DnaB"/>
    <property type="match status" value="1"/>
</dbReference>
<keyword evidence="5" id="KW-0547">Nucleotide-binding</keyword>
<evidence type="ECO:0000256" key="1">
    <source>
        <dbReference type="ARBA" id="ARBA00022515"/>
    </source>
</evidence>
<dbReference type="GO" id="GO:0003678">
    <property type="term" value="F:DNA helicase activity"/>
    <property type="evidence" value="ECO:0007669"/>
    <property type="project" value="InterPro"/>
</dbReference>
<organism evidence="5 6">
    <name type="scientific">Kryptobacter tengchongensis</name>
    <dbReference type="NCBI Taxonomy" id="1643429"/>
    <lineage>
        <taxon>Bacteria</taxon>
        <taxon>Pseudomonadati</taxon>
        <taxon>Candidatus Kryptoniota</taxon>
        <taxon>Candidatus Kryptobacter</taxon>
    </lineage>
</organism>
<dbReference type="InterPro" id="IPR007693">
    <property type="entry name" value="DNA_helicase_DnaB-like_N"/>
</dbReference>
<keyword evidence="3" id="KW-0238">DNA-binding</keyword>
<keyword evidence="5" id="KW-0347">Helicase</keyword>
<evidence type="ECO:0000259" key="4">
    <source>
        <dbReference type="Pfam" id="PF00772"/>
    </source>
</evidence>
<accession>A0A916LIR1</accession>
<comment type="caution">
    <text evidence="5">The sequence shown here is derived from an EMBL/GenBank/DDBJ whole genome shotgun (WGS) entry which is preliminary data.</text>
</comment>
<proteinExistence type="predicted"/>
<dbReference type="InterPro" id="IPR016136">
    <property type="entry name" value="DNA_helicase_N/primase_C"/>
</dbReference>
<dbReference type="GO" id="GO:1990077">
    <property type="term" value="C:primosome complex"/>
    <property type="evidence" value="ECO:0007669"/>
    <property type="project" value="UniProtKB-KW"/>
</dbReference>
<dbReference type="AlphaFoldDB" id="A0A916LIR1"/>
<keyword evidence="1" id="KW-0639">Primosome</keyword>
<reference evidence="5 6" key="1">
    <citation type="submission" date="2015-11" db="EMBL/GenBank/DDBJ databases">
        <authorList>
            <person name="Varghese N."/>
        </authorList>
    </citation>
    <scope>NUCLEOTIDE SEQUENCE [LARGE SCALE GENOMIC DNA]</scope>
    <source>
        <strain evidence="5 6">JGI-25</strain>
    </source>
</reference>
<gene>
    <name evidence="5" type="ORF">JGI25_00493</name>
</gene>
<keyword evidence="5" id="KW-0067">ATP-binding</keyword>
<name>A0A916LIR1_KRYT1</name>
<evidence type="ECO:0000256" key="2">
    <source>
        <dbReference type="ARBA" id="ARBA00022705"/>
    </source>
</evidence>
<keyword evidence="2" id="KW-0235">DNA replication</keyword>